<feature type="repeat" description="ANK" evidence="1">
    <location>
        <begin position="220"/>
        <end position="252"/>
    </location>
</feature>
<keyword evidence="2" id="KW-0862">Zinc</keyword>
<evidence type="ECO:0000256" key="1">
    <source>
        <dbReference type="PROSITE-ProRule" id="PRU00023"/>
    </source>
</evidence>
<feature type="repeat" description="ANK" evidence="1">
    <location>
        <begin position="586"/>
        <end position="620"/>
    </location>
</feature>
<dbReference type="InterPro" id="IPR036770">
    <property type="entry name" value="Ankyrin_rpt-contain_sf"/>
</dbReference>
<gene>
    <name evidence="4" type="ORF">TKK_019326</name>
</gene>
<dbReference type="Pfam" id="PF00096">
    <property type="entry name" value="zf-C2H2"/>
    <property type="match status" value="3"/>
</dbReference>
<evidence type="ECO:0000313" key="4">
    <source>
        <dbReference type="EMBL" id="KAL3384921.1"/>
    </source>
</evidence>
<sequence>MTYISEQDSSKIIQIENQESDKHGCEQADTIVDQEKVENLRDLLLPFEHQKIEVVNPLKSLWQSVVDWSTNEHLCAFIHQLHLLIRNWKGEYPNLREIFQPEEIDRLLSEALVFVVGLAHSRQNKGAAIIRFVADSGYRAEPEVVESGRPLLLRTTPVHRAIKRGRYIIERLFDIYNVNYIDVESGLSQFHVACRRGCEKIVQTFLELGQVDPNLLAEKTGDSPLLFAAAGGCIGVMRMLLRRGADPNLANAEGSTPMNVICRKGDCDGQAEILLELCREEYLPVRLDARTSSGDAALHEALTRGHWRMAEFLLRNGADPNLANGAGETGLHIVCRRDHDSRCLASMLFEVGKDVGRTLEVNAEDSKGWTPLNLALFHGKGKIVELLLKEGADPRRKNSEGTTSLHVIASAVAHDFLADAFFRIMAKSHRPLQVDAQDKLGNTPLHLALANNNRRAAEALLRRHADPNLKDDDGYTALHVICKRDKDDGLLKEFFKMIDAVQKTVQVDAVDKEGNTPLHLAAAGGHLILVELLLRRDADPNSVNEEGSTPLHWICKRDVDGGLAKQFLKVADEMNKRVRIDAQNDSGQSPLHLALAAGCCNQYLVKELLRNQADPNLPNEEGQTPLHLICSRNLKDNTAYLFFWMCESQEEPLEVDATDDRGRTPLQLAVANLLPQVVDLLLARGADLSAFVFPSSNDFREALGYREDDNLLTKGDRVGRALLVLKSLEHRGYEMDLGVALTIMKLFDEWVSFTTVRDPEQVRCNETNPKNSDYYSSDESVKMAAHMRSFEIITKGFFRRWAACSLEELLGYRLSIELLHDQYEKKLGQRNQLLTHQKTVHDDRRDFKVSKDYLCDDCGKKFGNESRWLFHIKSAHENRKDYTCDMCETKFGRKSHLLRHQKTVHEGRKDYPCDNCEKKFGLKAGLLRHQRTVHEGRKDFVCEKCKKKFGLISTLLLHQRIVHEGHKDYACDKCEKKFGHKSHLLTHLKIIHEAHQKAVHEGRKDYACNKCEKKYGQKWLTPSTSLDVSSGQTRKIVRTRQPVVVLVIEQVFLLFGRLQQQLVERQTRNDRHLLGFARELSLVSKIISSQESNSILLPK</sequence>
<feature type="domain" description="C2H2-type" evidence="3">
    <location>
        <begin position="882"/>
        <end position="910"/>
    </location>
</feature>
<dbReference type="PROSITE" id="PS50297">
    <property type="entry name" value="ANK_REP_REGION"/>
    <property type="match status" value="7"/>
</dbReference>
<reference evidence="4 5" key="1">
    <citation type="journal article" date="2024" name="bioRxiv">
        <title>A reference genome for Trichogramma kaykai: A tiny desert-dwelling parasitoid wasp with competing sex-ratio distorters.</title>
        <authorList>
            <person name="Culotta J."/>
            <person name="Lindsey A.R."/>
        </authorList>
    </citation>
    <scope>NUCLEOTIDE SEQUENCE [LARGE SCALE GENOMIC DNA]</scope>
    <source>
        <strain evidence="4 5">KSX58</strain>
    </source>
</reference>
<dbReference type="PROSITE" id="PS00028">
    <property type="entry name" value="ZINC_FINGER_C2H2_1"/>
    <property type="match status" value="5"/>
</dbReference>
<comment type="caution">
    <text evidence="4">The sequence shown here is derived from an EMBL/GenBank/DDBJ whole genome shotgun (WGS) entry which is preliminary data.</text>
</comment>
<keyword evidence="2" id="KW-0479">Metal-binding</keyword>
<dbReference type="InterPro" id="IPR013087">
    <property type="entry name" value="Znf_C2H2_type"/>
</dbReference>
<dbReference type="PRINTS" id="PR01415">
    <property type="entry name" value="ANKYRIN"/>
</dbReference>
<dbReference type="Pfam" id="PF12796">
    <property type="entry name" value="Ank_2"/>
    <property type="match status" value="4"/>
</dbReference>
<feature type="domain" description="C2H2-type" evidence="3">
    <location>
        <begin position="853"/>
        <end position="881"/>
    </location>
</feature>
<evidence type="ECO:0000313" key="5">
    <source>
        <dbReference type="Proteomes" id="UP001627154"/>
    </source>
</evidence>
<feature type="repeat" description="ANK" evidence="1">
    <location>
        <begin position="513"/>
        <end position="545"/>
    </location>
</feature>
<feature type="repeat" description="ANK" evidence="1">
    <location>
        <begin position="293"/>
        <end position="325"/>
    </location>
</feature>
<dbReference type="PANTHER" id="PTHR24118:SF99">
    <property type="entry name" value="POTE ANKYRIN DOMAIN FAMILY MEMBER 3C-RELATED"/>
    <property type="match status" value="1"/>
</dbReference>
<keyword evidence="1" id="KW-0040">ANK repeat</keyword>
<dbReference type="Gene3D" id="3.30.160.60">
    <property type="entry name" value="Classic Zinc Finger"/>
    <property type="match status" value="5"/>
</dbReference>
<dbReference type="AlphaFoldDB" id="A0ABD2VW13"/>
<feature type="domain" description="C2H2-type" evidence="3">
    <location>
        <begin position="940"/>
        <end position="968"/>
    </location>
</feature>
<dbReference type="PANTHER" id="PTHR24118">
    <property type="entry name" value="POTE ANKYRIN DOMAIN"/>
    <property type="match status" value="1"/>
</dbReference>
<dbReference type="Gene3D" id="1.25.40.20">
    <property type="entry name" value="Ankyrin repeat-containing domain"/>
    <property type="match status" value="4"/>
</dbReference>
<dbReference type="SUPFAM" id="SSF48403">
    <property type="entry name" value="Ankyrin repeat"/>
    <property type="match status" value="2"/>
</dbReference>
<dbReference type="PROSITE" id="PS50088">
    <property type="entry name" value="ANK_REPEAT"/>
    <property type="match status" value="7"/>
</dbReference>
<feature type="repeat" description="ANK" evidence="1">
    <location>
        <begin position="367"/>
        <end position="399"/>
    </location>
</feature>
<protein>
    <recommendedName>
        <fullName evidence="3">C2H2-type domain-containing protein</fullName>
    </recommendedName>
</protein>
<evidence type="ECO:0000259" key="3">
    <source>
        <dbReference type="PROSITE" id="PS50157"/>
    </source>
</evidence>
<dbReference type="SMART" id="SM00248">
    <property type="entry name" value="ANK"/>
    <property type="match status" value="11"/>
</dbReference>
<accession>A0ABD2VW13</accession>
<evidence type="ECO:0000256" key="2">
    <source>
        <dbReference type="PROSITE-ProRule" id="PRU00042"/>
    </source>
</evidence>
<keyword evidence="5" id="KW-1185">Reference proteome</keyword>
<feature type="repeat" description="ANK" evidence="1">
    <location>
        <begin position="440"/>
        <end position="472"/>
    </location>
</feature>
<feature type="repeat" description="ANK" evidence="1">
    <location>
        <begin position="661"/>
        <end position="690"/>
    </location>
</feature>
<dbReference type="SMART" id="SM00355">
    <property type="entry name" value="ZnF_C2H2"/>
    <property type="match status" value="5"/>
</dbReference>
<dbReference type="GO" id="GO:0008270">
    <property type="term" value="F:zinc ion binding"/>
    <property type="evidence" value="ECO:0007669"/>
    <property type="project" value="UniProtKB-KW"/>
</dbReference>
<dbReference type="InterPro" id="IPR002110">
    <property type="entry name" value="Ankyrin_rpt"/>
</dbReference>
<feature type="domain" description="C2H2-type" evidence="3">
    <location>
        <begin position="969"/>
        <end position="997"/>
    </location>
</feature>
<dbReference type="Proteomes" id="UP001627154">
    <property type="component" value="Unassembled WGS sequence"/>
</dbReference>
<keyword evidence="2" id="KW-0863">Zinc-finger</keyword>
<dbReference type="SUPFAM" id="SSF57667">
    <property type="entry name" value="beta-beta-alpha zinc fingers"/>
    <property type="match status" value="3"/>
</dbReference>
<proteinExistence type="predicted"/>
<dbReference type="PROSITE" id="PS50157">
    <property type="entry name" value="ZINC_FINGER_C2H2_2"/>
    <property type="match status" value="5"/>
</dbReference>
<organism evidence="4 5">
    <name type="scientific">Trichogramma kaykai</name>
    <dbReference type="NCBI Taxonomy" id="54128"/>
    <lineage>
        <taxon>Eukaryota</taxon>
        <taxon>Metazoa</taxon>
        <taxon>Ecdysozoa</taxon>
        <taxon>Arthropoda</taxon>
        <taxon>Hexapoda</taxon>
        <taxon>Insecta</taxon>
        <taxon>Pterygota</taxon>
        <taxon>Neoptera</taxon>
        <taxon>Endopterygota</taxon>
        <taxon>Hymenoptera</taxon>
        <taxon>Apocrita</taxon>
        <taxon>Proctotrupomorpha</taxon>
        <taxon>Chalcidoidea</taxon>
        <taxon>Trichogrammatidae</taxon>
        <taxon>Trichogramma</taxon>
    </lineage>
</organism>
<feature type="domain" description="C2H2-type" evidence="3">
    <location>
        <begin position="911"/>
        <end position="939"/>
    </location>
</feature>
<dbReference type="EMBL" id="JBJJXI010000166">
    <property type="protein sequence ID" value="KAL3384921.1"/>
    <property type="molecule type" value="Genomic_DNA"/>
</dbReference>
<name>A0ABD2VW13_9HYME</name>
<dbReference type="InterPro" id="IPR036236">
    <property type="entry name" value="Znf_C2H2_sf"/>
</dbReference>